<evidence type="ECO:0000256" key="2">
    <source>
        <dbReference type="ARBA" id="ARBA00009773"/>
    </source>
</evidence>
<feature type="transmembrane region" description="Helical" evidence="7">
    <location>
        <begin position="148"/>
        <end position="167"/>
    </location>
</feature>
<accession>A0A318SUD1</accession>
<keyword evidence="9" id="KW-1185">Reference proteome</keyword>
<protein>
    <submittedName>
        <fullName evidence="8">Putative PurR-regulated permease PerM</fullName>
    </submittedName>
</protein>
<name>A0A318SUD1_9RHOB</name>
<dbReference type="OrthoDB" id="5792512at2"/>
<evidence type="ECO:0000256" key="1">
    <source>
        <dbReference type="ARBA" id="ARBA00004141"/>
    </source>
</evidence>
<feature type="transmembrane region" description="Helical" evidence="7">
    <location>
        <begin position="302"/>
        <end position="332"/>
    </location>
</feature>
<keyword evidence="5 7" id="KW-0472">Membrane</keyword>
<evidence type="ECO:0000256" key="3">
    <source>
        <dbReference type="ARBA" id="ARBA00022692"/>
    </source>
</evidence>
<comment type="subcellular location">
    <subcellularLocation>
        <location evidence="1">Membrane</location>
        <topology evidence="1">Multi-pass membrane protein</topology>
    </subcellularLocation>
</comment>
<feature type="transmembrane region" description="Helical" evidence="7">
    <location>
        <begin position="55"/>
        <end position="80"/>
    </location>
</feature>
<dbReference type="PANTHER" id="PTHR21716">
    <property type="entry name" value="TRANSMEMBRANE PROTEIN"/>
    <property type="match status" value="1"/>
</dbReference>
<comment type="similarity">
    <text evidence="2">Belongs to the autoinducer-2 exporter (AI-2E) (TC 2.A.86) family.</text>
</comment>
<evidence type="ECO:0000313" key="8">
    <source>
        <dbReference type="EMBL" id="PYE85082.1"/>
    </source>
</evidence>
<evidence type="ECO:0000313" key="9">
    <source>
        <dbReference type="Proteomes" id="UP000248311"/>
    </source>
</evidence>
<sequence>MALSARQQALIWTLAAAVFLVLLWLLGDVILPFLIGAGVAYILDPVADRLQRLGLSRGLAVALITCIALVAILVAVPLLVSTLASQARQLGETALPQLFDTVRDWIETNYPQVGDADWIREQLGRIGEAVQARAGEIINGVLSSAAGVMNIVLLFVIVPVVSVYLLLDWDNMVARIDDLLPRDHRPTLRRLGREIDATLASFIRGQGLVCLILGTYYAVALGIIGLNFGIFIGALAGLVTFIPYLGAVIGFTLSIGLALFQFWGEWWYILGVYAVFQSGQFVEGNILTPKLVGSSVGLHPVWLLLALAVFGALFGFVGLLVAVPVSAALGVLARFGVERYKESQLYRGSSGTPARGTVDPSMTGGSGTNIDLDARAGGEWPGS</sequence>
<evidence type="ECO:0000256" key="6">
    <source>
        <dbReference type="SAM" id="MobiDB-lite"/>
    </source>
</evidence>
<feature type="transmembrane region" description="Helical" evidence="7">
    <location>
        <begin position="241"/>
        <end position="259"/>
    </location>
</feature>
<feature type="transmembrane region" description="Helical" evidence="7">
    <location>
        <begin position="12"/>
        <end position="43"/>
    </location>
</feature>
<keyword evidence="4 7" id="KW-1133">Transmembrane helix</keyword>
<evidence type="ECO:0000256" key="7">
    <source>
        <dbReference type="SAM" id="Phobius"/>
    </source>
</evidence>
<reference evidence="8 9" key="1">
    <citation type="submission" date="2018-06" db="EMBL/GenBank/DDBJ databases">
        <title>Genomic Encyclopedia of Type Strains, Phase III (KMG-III): the genomes of soil and plant-associated and newly described type strains.</title>
        <authorList>
            <person name="Whitman W."/>
        </authorList>
    </citation>
    <scope>NUCLEOTIDE SEQUENCE [LARGE SCALE GENOMIC DNA]</scope>
    <source>
        <strain evidence="8 9">CECT 9025</strain>
    </source>
</reference>
<feature type="transmembrane region" description="Helical" evidence="7">
    <location>
        <begin position="208"/>
        <end position="235"/>
    </location>
</feature>
<gene>
    <name evidence="8" type="ORF">DFP88_102888</name>
</gene>
<dbReference type="Proteomes" id="UP000248311">
    <property type="component" value="Unassembled WGS sequence"/>
</dbReference>
<proteinExistence type="inferred from homology"/>
<organism evidence="8 9">
    <name type="scientific">Pseudoroseicyclus aestuarii</name>
    <dbReference type="NCBI Taxonomy" id="1795041"/>
    <lineage>
        <taxon>Bacteria</taxon>
        <taxon>Pseudomonadati</taxon>
        <taxon>Pseudomonadota</taxon>
        <taxon>Alphaproteobacteria</taxon>
        <taxon>Rhodobacterales</taxon>
        <taxon>Paracoccaceae</taxon>
        <taxon>Pseudoroseicyclus</taxon>
    </lineage>
</organism>
<dbReference type="Pfam" id="PF01594">
    <property type="entry name" value="AI-2E_transport"/>
    <property type="match status" value="1"/>
</dbReference>
<dbReference type="EMBL" id="QJTE01000002">
    <property type="protein sequence ID" value="PYE85082.1"/>
    <property type="molecule type" value="Genomic_DNA"/>
</dbReference>
<dbReference type="RefSeq" id="WP_110814102.1">
    <property type="nucleotide sequence ID" value="NZ_QJTE01000002.1"/>
</dbReference>
<evidence type="ECO:0000256" key="4">
    <source>
        <dbReference type="ARBA" id="ARBA00022989"/>
    </source>
</evidence>
<dbReference type="InterPro" id="IPR002549">
    <property type="entry name" value="AI-2E-like"/>
</dbReference>
<evidence type="ECO:0000256" key="5">
    <source>
        <dbReference type="ARBA" id="ARBA00023136"/>
    </source>
</evidence>
<keyword evidence="3 7" id="KW-0812">Transmembrane</keyword>
<comment type="caution">
    <text evidence="8">The sequence shown here is derived from an EMBL/GenBank/DDBJ whole genome shotgun (WGS) entry which is preliminary data.</text>
</comment>
<dbReference type="GO" id="GO:0055085">
    <property type="term" value="P:transmembrane transport"/>
    <property type="evidence" value="ECO:0007669"/>
    <property type="project" value="TreeGrafter"/>
</dbReference>
<feature type="region of interest" description="Disordered" evidence="6">
    <location>
        <begin position="347"/>
        <end position="383"/>
    </location>
</feature>
<dbReference type="AlphaFoldDB" id="A0A318SUD1"/>
<dbReference type="PANTHER" id="PTHR21716:SF64">
    <property type="entry name" value="AI-2 TRANSPORT PROTEIN TQSA"/>
    <property type="match status" value="1"/>
</dbReference>
<dbReference type="GO" id="GO:0016020">
    <property type="term" value="C:membrane"/>
    <property type="evidence" value="ECO:0007669"/>
    <property type="project" value="UniProtKB-SubCell"/>
</dbReference>